<proteinExistence type="predicted"/>
<accession>A0A9P9JQ43</accession>
<keyword evidence="3" id="KW-1185">Reference proteome</keyword>
<dbReference type="RefSeq" id="XP_046041249.1">
    <property type="nucleotide sequence ID" value="XM_046190972.1"/>
</dbReference>
<dbReference type="EMBL" id="JAGMUX010000034">
    <property type="protein sequence ID" value="KAH7207874.1"/>
    <property type="molecule type" value="Genomic_DNA"/>
</dbReference>
<organism evidence="2 3">
    <name type="scientific">Fusarium redolens</name>
    <dbReference type="NCBI Taxonomy" id="48865"/>
    <lineage>
        <taxon>Eukaryota</taxon>
        <taxon>Fungi</taxon>
        <taxon>Dikarya</taxon>
        <taxon>Ascomycota</taxon>
        <taxon>Pezizomycotina</taxon>
        <taxon>Sordariomycetes</taxon>
        <taxon>Hypocreomycetidae</taxon>
        <taxon>Hypocreales</taxon>
        <taxon>Nectriaceae</taxon>
        <taxon>Fusarium</taxon>
        <taxon>Fusarium redolens species complex</taxon>
    </lineage>
</organism>
<comment type="caution">
    <text evidence="2">The sequence shown here is derived from an EMBL/GenBank/DDBJ whole genome shotgun (WGS) entry which is preliminary data.</text>
</comment>
<dbReference type="AlphaFoldDB" id="A0A9P9JQ43"/>
<evidence type="ECO:0000256" key="1">
    <source>
        <dbReference type="SAM" id="MobiDB-lite"/>
    </source>
</evidence>
<evidence type="ECO:0000313" key="2">
    <source>
        <dbReference type="EMBL" id="KAH7207874.1"/>
    </source>
</evidence>
<gene>
    <name evidence="2" type="ORF">BKA55DRAFT_546953</name>
</gene>
<feature type="region of interest" description="Disordered" evidence="1">
    <location>
        <begin position="1"/>
        <end position="26"/>
    </location>
</feature>
<dbReference type="OrthoDB" id="3257981at2759"/>
<dbReference type="Proteomes" id="UP000720189">
    <property type="component" value="Unassembled WGS sequence"/>
</dbReference>
<protein>
    <submittedName>
        <fullName evidence="2">Uncharacterized protein</fullName>
    </submittedName>
</protein>
<sequence length="171" mass="18664">MTLSLSSLWSKTAMSSGPRQPAKPKKLPMYPTDLIFAGTPWTPRALGPRSHTLGTTMPLAKNFIGNRTGILGAMLTGTNLTTLKDEAQKIVYTVMIPNWGGVTIDDIVISSWNGYKFNGNQNGYQITETSDAVDGDGNEGNLIFEACVRTMRIFLVASFSSLTLATEWVER</sequence>
<dbReference type="GeneID" id="70220926"/>
<evidence type="ECO:0000313" key="3">
    <source>
        <dbReference type="Proteomes" id="UP000720189"/>
    </source>
</evidence>
<name>A0A9P9JQ43_FUSRE</name>
<reference evidence="2" key="1">
    <citation type="journal article" date="2021" name="Nat. Commun.">
        <title>Genetic determinants of endophytism in the Arabidopsis root mycobiome.</title>
        <authorList>
            <person name="Mesny F."/>
            <person name="Miyauchi S."/>
            <person name="Thiergart T."/>
            <person name="Pickel B."/>
            <person name="Atanasova L."/>
            <person name="Karlsson M."/>
            <person name="Huettel B."/>
            <person name="Barry K.W."/>
            <person name="Haridas S."/>
            <person name="Chen C."/>
            <person name="Bauer D."/>
            <person name="Andreopoulos W."/>
            <person name="Pangilinan J."/>
            <person name="LaButti K."/>
            <person name="Riley R."/>
            <person name="Lipzen A."/>
            <person name="Clum A."/>
            <person name="Drula E."/>
            <person name="Henrissat B."/>
            <person name="Kohler A."/>
            <person name="Grigoriev I.V."/>
            <person name="Martin F.M."/>
            <person name="Hacquard S."/>
        </authorList>
    </citation>
    <scope>NUCLEOTIDE SEQUENCE</scope>
    <source>
        <strain evidence="2">MPI-CAGE-AT-0023</strain>
    </source>
</reference>
<feature type="compositionally biased region" description="Polar residues" evidence="1">
    <location>
        <begin position="1"/>
        <end position="18"/>
    </location>
</feature>